<dbReference type="EMBL" id="QLII01000001">
    <property type="protein sequence ID" value="RAI74607.1"/>
    <property type="molecule type" value="Genomic_DNA"/>
</dbReference>
<feature type="signal peptide" evidence="1">
    <location>
        <begin position="1"/>
        <end position="21"/>
    </location>
</feature>
<gene>
    <name evidence="2" type="ORF">HMF3257_10590</name>
</gene>
<dbReference type="Gene3D" id="3.60.15.10">
    <property type="entry name" value="Ribonuclease Z/Hydroxyacylglutathione hydrolase-like"/>
    <property type="match status" value="1"/>
</dbReference>
<dbReference type="SUPFAM" id="SSF56281">
    <property type="entry name" value="Metallo-hydrolase/oxidoreductase"/>
    <property type="match status" value="1"/>
</dbReference>
<accession>A0A327NHF8</accession>
<name>A0A327NHF8_9BACT</name>
<dbReference type="PANTHER" id="PTHR30619">
    <property type="entry name" value="DNA INTERNALIZATION/COMPETENCE PROTEIN COMEC/REC2"/>
    <property type="match status" value="1"/>
</dbReference>
<dbReference type="Proteomes" id="UP000249016">
    <property type="component" value="Unassembled WGS sequence"/>
</dbReference>
<evidence type="ECO:0000313" key="2">
    <source>
        <dbReference type="EMBL" id="RAI74607.1"/>
    </source>
</evidence>
<dbReference type="RefSeq" id="WP_111342041.1">
    <property type="nucleotide sequence ID" value="NZ_QLII01000001.1"/>
</dbReference>
<dbReference type="PANTHER" id="PTHR30619:SF1">
    <property type="entry name" value="RECOMBINATION PROTEIN 2"/>
    <property type="match status" value="1"/>
</dbReference>
<dbReference type="InterPro" id="IPR036866">
    <property type="entry name" value="RibonucZ/Hydroxyglut_hydro"/>
</dbReference>
<dbReference type="OrthoDB" id="9761531at2"/>
<protein>
    <recommendedName>
        <fullName evidence="4">MBL fold metallo-hydrolase</fullName>
    </recommendedName>
</protein>
<feature type="chain" id="PRO_5016389071" description="MBL fold metallo-hydrolase" evidence="1">
    <location>
        <begin position="22"/>
        <end position="419"/>
    </location>
</feature>
<keyword evidence="1" id="KW-0732">Signal</keyword>
<dbReference type="InterPro" id="IPR052159">
    <property type="entry name" value="Competence_DNA_uptake"/>
</dbReference>
<proteinExistence type="predicted"/>
<dbReference type="AlphaFoldDB" id="A0A327NHF8"/>
<evidence type="ECO:0000313" key="3">
    <source>
        <dbReference type="Proteomes" id="UP000249016"/>
    </source>
</evidence>
<evidence type="ECO:0008006" key="4">
    <source>
        <dbReference type="Google" id="ProtNLM"/>
    </source>
</evidence>
<organism evidence="2 3">
    <name type="scientific">Spirosoma telluris</name>
    <dbReference type="NCBI Taxonomy" id="2183553"/>
    <lineage>
        <taxon>Bacteria</taxon>
        <taxon>Pseudomonadati</taxon>
        <taxon>Bacteroidota</taxon>
        <taxon>Cytophagia</taxon>
        <taxon>Cytophagales</taxon>
        <taxon>Cytophagaceae</taxon>
        <taxon>Spirosoma</taxon>
    </lineage>
</organism>
<reference evidence="2 3" key="1">
    <citation type="submission" date="2018-06" db="EMBL/GenBank/DDBJ databases">
        <title>Spirosoma sp. HMF3257 Genome sequencing and assembly.</title>
        <authorList>
            <person name="Kang H."/>
            <person name="Cha I."/>
            <person name="Kim H."/>
            <person name="Kang J."/>
            <person name="Joh K."/>
        </authorList>
    </citation>
    <scope>NUCLEOTIDE SEQUENCE [LARGE SCALE GENOMIC DNA]</scope>
    <source>
        <strain evidence="2 3">HMF3257</strain>
    </source>
</reference>
<evidence type="ECO:0000256" key="1">
    <source>
        <dbReference type="SAM" id="SignalP"/>
    </source>
</evidence>
<comment type="caution">
    <text evidence="2">The sequence shown here is derived from an EMBL/GenBank/DDBJ whole genome shotgun (WGS) entry which is preliminary data.</text>
</comment>
<sequence length="419" mass="46887">MYFLRRLFSGLILLVATASVAQQVGQPLPVWQTGQLDIHQINTGQGNSTFIVFPDGTSLLVDAGAINPIDWRTNKPRNLPVKPTNNRQAGEWIARYVHNALRFKTNPAIDYAIITHFHDDHMGSPLNVTKRGEGGYVLTGITEVAEYIPIRRILDRGWPNYNYPRSFTSDSMVTNYRRFLTWQIQHKNLTVEPFQAGRNDQITLVNQPTLSQKYPVEIRNIAVNGELWTGVKNETWSLFPSLATLQPAEYPNENMCSIAFQLHYGDFDYFSGGDIQGVLQFGSPAWHDVETPIANVAGPVDVQLIDHHGYADSENGTLLASLRPRVLVIPAWASSHPGRDVLERLLSRHSYAGERDVFATNILDETKPLLADLLPQLKSQSGHVVIRVTPGGKSYQVLVLDDSNELFTVKAIHGPYPSQ</sequence>
<keyword evidence="3" id="KW-1185">Reference proteome</keyword>